<proteinExistence type="predicted"/>
<accession>A0A9K3LMH6</accession>
<evidence type="ECO:0000313" key="1">
    <source>
        <dbReference type="EMBL" id="KAG7363501.1"/>
    </source>
</evidence>
<comment type="caution">
    <text evidence="1">The sequence shown here is derived from an EMBL/GenBank/DDBJ whole genome shotgun (WGS) entry which is preliminary data.</text>
</comment>
<organism evidence="1 2">
    <name type="scientific">Nitzschia inconspicua</name>
    <dbReference type="NCBI Taxonomy" id="303405"/>
    <lineage>
        <taxon>Eukaryota</taxon>
        <taxon>Sar</taxon>
        <taxon>Stramenopiles</taxon>
        <taxon>Ochrophyta</taxon>
        <taxon>Bacillariophyta</taxon>
        <taxon>Bacillariophyceae</taxon>
        <taxon>Bacillariophycidae</taxon>
        <taxon>Bacillariales</taxon>
        <taxon>Bacillariaceae</taxon>
        <taxon>Nitzschia</taxon>
    </lineage>
</organism>
<evidence type="ECO:0000313" key="2">
    <source>
        <dbReference type="Proteomes" id="UP000693970"/>
    </source>
</evidence>
<sequence length="112" mass="12858">MFRFDVVLRQESPQILQVYRTPNTAYLNCGGEPLGCYNLLCKTAAFADLARALHIKLAETYHTFVQQIATPQLETTHAEEVRVACSFSFPNTKYPWFTSPSYYPAFLYHLLT</sequence>
<dbReference type="AlphaFoldDB" id="A0A9K3LMH6"/>
<dbReference type="EMBL" id="JAGRRH010000010">
    <property type="protein sequence ID" value="KAG7363501.1"/>
    <property type="molecule type" value="Genomic_DNA"/>
</dbReference>
<reference evidence="1" key="2">
    <citation type="submission" date="2021-04" db="EMBL/GenBank/DDBJ databases">
        <authorList>
            <person name="Podell S."/>
        </authorList>
    </citation>
    <scope>NUCLEOTIDE SEQUENCE</scope>
    <source>
        <strain evidence="1">Hildebrandi</strain>
    </source>
</reference>
<dbReference type="Proteomes" id="UP000693970">
    <property type="component" value="Unassembled WGS sequence"/>
</dbReference>
<reference evidence="1" key="1">
    <citation type="journal article" date="2021" name="Sci. Rep.">
        <title>Diploid genomic architecture of Nitzschia inconspicua, an elite biomass production diatom.</title>
        <authorList>
            <person name="Oliver A."/>
            <person name="Podell S."/>
            <person name="Pinowska A."/>
            <person name="Traller J.C."/>
            <person name="Smith S.R."/>
            <person name="McClure R."/>
            <person name="Beliaev A."/>
            <person name="Bohutskyi P."/>
            <person name="Hill E.A."/>
            <person name="Rabines A."/>
            <person name="Zheng H."/>
            <person name="Allen L.Z."/>
            <person name="Kuo A."/>
            <person name="Grigoriev I.V."/>
            <person name="Allen A.E."/>
            <person name="Hazlebeck D."/>
            <person name="Allen E.E."/>
        </authorList>
    </citation>
    <scope>NUCLEOTIDE SEQUENCE</scope>
    <source>
        <strain evidence="1">Hildebrandi</strain>
    </source>
</reference>
<gene>
    <name evidence="1" type="ORF">IV203_026862</name>
</gene>
<keyword evidence="2" id="KW-1185">Reference proteome</keyword>
<protein>
    <submittedName>
        <fullName evidence="1">Uncharacterized protein</fullName>
    </submittedName>
</protein>
<name>A0A9K3LMH6_9STRA</name>